<dbReference type="FunFam" id="2.120.10.80:FF:000141">
    <property type="entry name" value="Attractin-like protein 1"/>
    <property type="match status" value="1"/>
</dbReference>
<dbReference type="Gene3D" id="2.120.10.80">
    <property type="entry name" value="Kelch-type beta propeller"/>
    <property type="match status" value="1"/>
</dbReference>
<keyword evidence="1" id="KW-0880">Kelch repeat</keyword>
<comment type="caution">
    <text evidence="4">Lacks conserved residue(s) required for the propagation of feature annotation.</text>
</comment>
<dbReference type="InterPro" id="IPR000742">
    <property type="entry name" value="EGF"/>
</dbReference>
<evidence type="ECO:0000256" key="1">
    <source>
        <dbReference type="ARBA" id="ARBA00022441"/>
    </source>
</evidence>
<dbReference type="SMART" id="SM00042">
    <property type="entry name" value="CUB"/>
    <property type="match status" value="1"/>
</dbReference>
<keyword evidence="6" id="KW-0732">Signal</keyword>
<dbReference type="STRING" id="7238.B4IGT8"/>
<evidence type="ECO:0000256" key="3">
    <source>
        <dbReference type="ARBA" id="ARBA00023157"/>
    </source>
</evidence>
<dbReference type="PANTHER" id="PTHR46376">
    <property type="entry name" value="LEUCINE-ZIPPER-LIKE TRANSCRIPTIONAL REGULATOR 1"/>
    <property type="match status" value="1"/>
</dbReference>
<feature type="region of interest" description="Disordered" evidence="5">
    <location>
        <begin position="395"/>
        <end position="424"/>
    </location>
</feature>
<proteinExistence type="predicted"/>
<feature type="domain" description="EGF-like" evidence="8">
    <location>
        <begin position="49"/>
        <end position="84"/>
    </location>
</feature>
<dbReference type="HOGENOM" id="CLU_647736_0_0_1"/>
<dbReference type="PROSITE" id="PS50026">
    <property type="entry name" value="EGF_3"/>
    <property type="match status" value="1"/>
</dbReference>
<evidence type="ECO:0000256" key="6">
    <source>
        <dbReference type="SAM" id="SignalP"/>
    </source>
</evidence>
<dbReference type="SMR" id="B4IGT8"/>
<dbReference type="InterPro" id="IPR015915">
    <property type="entry name" value="Kelch-typ_b-propeller"/>
</dbReference>
<feature type="chain" id="PRO_5002810377" evidence="6">
    <location>
        <begin position="44"/>
        <end position="424"/>
    </location>
</feature>
<dbReference type="GO" id="GO:0005794">
    <property type="term" value="C:Golgi apparatus"/>
    <property type="evidence" value="ECO:0007669"/>
    <property type="project" value="TreeGrafter"/>
</dbReference>
<gene>
    <name evidence="9" type="primary">Dsec\GM16336</name>
    <name evidence="9" type="ORF">Dsec_GM16336</name>
</gene>
<protein>
    <submittedName>
        <fullName evidence="9">GM16336</fullName>
    </submittedName>
</protein>
<dbReference type="FunFam" id="2.60.120.290:FF:000046">
    <property type="entry name" value="Attractin-like protein 1"/>
    <property type="match status" value="1"/>
</dbReference>
<dbReference type="GO" id="GO:0031625">
    <property type="term" value="F:ubiquitin protein ligase binding"/>
    <property type="evidence" value="ECO:0007669"/>
    <property type="project" value="EnsemblMetazoa"/>
</dbReference>
<dbReference type="PROSITE" id="PS00022">
    <property type="entry name" value="EGF_1"/>
    <property type="match status" value="1"/>
</dbReference>
<dbReference type="PANTHER" id="PTHR46376:SF2">
    <property type="entry name" value="DISTRACTED, ISOFORM B"/>
    <property type="match status" value="1"/>
</dbReference>
<evidence type="ECO:0000313" key="10">
    <source>
        <dbReference type="Proteomes" id="UP000001292"/>
    </source>
</evidence>
<dbReference type="Gene3D" id="2.60.120.290">
    <property type="entry name" value="Spermadhesin, CUB domain"/>
    <property type="match status" value="1"/>
</dbReference>
<dbReference type="SUPFAM" id="SSF49854">
    <property type="entry name" value="Spermadhesin, CUB domain"/>
    <property type="match status" value="1"/>
</dbReference>
<dbReference type="InterPro" id="IPR035914">
    <property type="entry name" value="Sperma_CUB_dom_sf"/>
</dbReference>
<feature type="signal peptide" evidence="6">
    <location>
        <begin position="1"/>
        <end position="43"/>
    </location>
</feature>
<reference evidence="9 10" key="1">
    <citation type="journal article" date="2007" name="Nature">
        <title>Evolution of genes and genomes on the Drosophila phylogeny.</title>
        <authorList>
            <consortium name="Drosophila 12 Genomes Consortium"/>
            <person name="Clark A.G."/>
            <person name="Eisen M.B."/>
            <person name="Smith D.R."/>
            <person name="Bergman C.M."/>
            <person name="Oliver B."/>
            <person name="Markow T.A."/>
            <person name="Kaufman T.C."/>
            <person name="Kellis M."/>
            <person name="Gelbart W."/>
            <person name="Iyer V.N."/>
            <person name="Pollard D.A."/>
            <person name="Sackton T.B."/>
            <person name="Larracuente A.M."/>
            <person name="Singh N.D."/>
            <person name="Abad J.P."/>
            <person name="Abt D.N."/>
            <person name="Adryan B."/>
            <person name="Aguade M."/>
            <person name="Akashi H."/>
            <person name="Anderson W.W."/>
            <person name="Aquadro C.F."/>
            <person name="Ardell D.H."/>
            <person name="Arguello R."/>
            <person name="Artieri C.G."/>
            <person name="Barbash D.A."/>
            <person name="Barker D."/>
            <person name="Barsanti P."/>
            <person name="Batterham P."/>
            <person name="Batzoglou S."/>
            <person name="Begun D."/>
            <person name="Bhutkar A."/>
            <person name="Blanco E."/>
            <person name="Bosak S.A."/>
            <person name="Bradley R.K."/>
            <person name="Brand A.D."/>
            <person name="Brent M.R."/>
            <person name="Brooks A.N."/>
            <person name="Brown R.H."/>
            <person name="Butlin R.K."/>
            <person name="Caggese C."/>
            <person name="Calvi B.R."/>
            <person name="Bernardo de Carvalho A."/>
            <person name="Caspi A."/>
            <person name="Castrezana S."/>
            <person name="Celniker S.E."/>
            <person name="Chang J.L."/>
            <person name="Chapple C."/>
            <person name="Chatterji S."/>
            <person name="Chinwalla A."/>
            <person name="Civetta A."/>
            <person name="Clifton S.W."/>
            <person name="Comeron J.M."/>
            <person name="Costello J.C."/>
            <person name="Coyne J.A."/>
            <person name="Daub J."/>
            <person name="David R.G."/>
            <person name="Delcher A.L."/>
            <person name="Delehaunty K."/>
            <person name="Do C.B."/>
            <person name="Ebling H."/>
            <person name="Edwards K."/>
            <person name="Eickbush T."/>
            <person name="Evans J.D."/>
            <person name="Filipski A."/>
            <person name="Findeiss S."/>
            <person name="Freyhult E."/>
            <person name="Fulton L."/>
            <person name="Fulton R."/>
            <person name="Garcia A.C."/>
            <person name="Gardiner A."/>
            <person name="Garfield D.A."/>
            <person name="Garvin B.E."/>
            <person name="Gibson G."/>
            <person name="Gilbert D."/>
            <person name="Gnerre S."/>
            <person name="Godfrey J."/>
            <person name="Good R."/>
            <person name="Gotea V."/>
            <person name="Gravely B."/>
            <person name="Greenberg A.J."/>
            <person name="Griffiths-Jones S."/>
            <person name="Gross S."/>
            <person name="Guigo R."/>
            <person name="Gustafson E.A."/>
            <person name="Haerty W."/>
            <person name="Hahn M.W."/>
            <person name="Halligan D.L."/>
            <person name="Halpern A.L."/>
            <person name="Halter G.M."/>
            <person name="Han M.V."/>
            <person name="Heger A."/>
            <person name="Hillier L."/>
            <person name="Hinrichs A.S."/>
            <person name="Holmes I."/>
            <person name="Hoskins R.A."/>
            <person name="Hubisz M.J."/>
            <person name="Hultmark D."/>
            <person name="Huntley M.A."/>
            <person name="Jaffe D.B."/>
            <person name="Jagadeeshan S."/>
            <person name="Jeck W.R."/>
            <person name="Johnson J."/>
            <person name="Jones C.D."/>
            <person name="Jordan W.C."/>
            <person name="Karpen G.H."/>
            <person name="Kataoka E."/>
            <person name="Keightley P.D."/>
            <person name="Kheradpour P."/>
            <person name="Kirkness E.F."/>
            <person name="Koerich L.B."/>
            <person name="Kristiansen K."/>
            <person name="Kudrna D."/>
            <person name="Kulathinal R.J."/>
            <person name="Kumar S."/>
            <person name="Kwok R."/>
            <person name="Lander E."/>
            <person name="Langley C.H."/>
            <person name="Lapoint R."/>
            <person name="Lazzaro B.P."/>
            <person name="Lee S.J."/>
            <person name="Levesque L."/>
            <person name="Li R."/>
            <person name="Lin C.F."/>
            <person name="Lin M.F."/>
            <person name="Lindblad-Toh K."/>
            <person name="Llopart A."/>
            <person name="Long M."/>
            <person name="Low L."/>
            <person name="Lozovsky E."/>
            <person name="Lu J."/>
            <person name="Luo M."/>
            <person name="Machado C.A."/>
            <person name="Makalowski W."/>
            <person name="Marzo M."/>
            <person name="Matsuda M."/>
            <person name="Matzkin L."/>
            <person name="McAllister B."/>
            <person name="McBride C.S."/>
            <person name="McKernan B."/>
            <person name="McKernan K."/>
            <person name="Mendez-Lago M."/>
            <person name="Minx P."/>
            <person name="Mollenhauer M.U."/>
            <person name="Montooth K."/>
            <person name="Mount S.M."/>
            <person name="Mu X."/>
            <person name="Myers E."/>
            <person name="Negre B."/>
            <person name="Newfeld S."/>
            <person name="Nielsen R."/>
            <person name="Noor M.A."/>
            <person name="O'Grady P."/>
            <person name="Pachter L."/>
            <person name="Papaceit M."/>
            <person name="Parisi M.J."/>
            <person name="Parisi M."/>
            <person name="Parts L."/>
            <person name="Pedersen J.S."/>
            <person name="Pesole G."/>
            <person name="Phillippy A.M."/>
            <person name="Ponting C.P."/>
            <person name="Pop M."/>
            <person name="Porcelli D."/>
            <person name="Powell J.R."/>
            <person name="Prohaska S."/>
            <person name="Pruitt K."/>
            <person name="Puig M."/>
            <person name="Quesneville H."/>
            <person name="Ram K.R."/>
            <person name="Rand D."/>
            <person name="Rasmussen M.D."/>
            <person name="Reed L.K."/>
            <person name="Reenan R."/>
            <person name="Reily A."/>
            <person name="Remington K.A."/>
            <person name="Rieger T.T."/>
            <person name="Ritchie M.G."/>
            <person name="Robin C."/>
            <person name="Rogers Y.H."/>
            <person name="Rohde C."/>
            <person name="Rozas J."/>
            <person name="Rubenfield M.J."/>
            <person name="Ruiz A."/>
            <person name="Russo S."/>
            <person name="Salzberg S.L."/>
            <person name="Sanchez-Gracia A."/>
            <person name="Saranga D.J."/>
            <person name="Sato H."/>
            <person name="Schaeffer S.W."/>
            <person name="Schatz M.C."/>
            <person name="Schlenke T."/>
            <person name="Schwartz R."/>
            <person name="Segarra C."/>
            <person name="Singh R.S."/>
            <person name="Sirot L."/>
            <person name="Sirota M."/>
            <person name="Sisneros N.B."/>
            <person name="Smith C.D."/>
            <person name="Smith T.F."/>
            <person name="Spieth J."/>
            <person name="Stage D.E."/>
            <person name="Stark A."/>
            <person name="Stephan W."/>
            <person name="Strausberg R.L."/>
            <person name="Strempel S."/>
            <person name="Sturgill D."/>
            <person name="Sutton G."/>
            <person name="Sutton G.G."/>
            <person name="Tao W."/>
            <person name="Teichmann S."/>
            <person name="Tobari Y.N."/>
            <person name="Tomimura Y."/>
            <person name="Tsolas J.M."/>
            <person name="Valente V.L."/>
            <person name="Venter E."/>
            <person name="Venter J.C."/>
            <person name="Vicario S."/>
            <person name="Vieira F.G."/>
            <person name="Vilella A.J."/>
            <person name="Villasante A."/>
            <person name="Walenz B."/>
            <person name="Wang J."/>
            <person name="Wasserman M."/>
            <person name="Watts T."/>
            <person name="Wilson D."/>
            <person name="Wilson R.K."/>
            <person name="Wing R.A."/>
            <person name="Wolfner M.F."/>
            <person name="Wong A."/>
            <person name="Wong G.K."/>
            <person name="Wu C.I."/>
            <person name="Wu G."/>
            <person name="Yamamoto D."/>
            <person name="Yang H.P."/>
            <person name="Yang S.P."/>
            <person name="Yorke J.A."/>
            <person name="Yoshida K."/>
            <person name="Zdobnov E."/>
            <person name="Zhang P."/>
            <person name="Zhang Y."/>
            <person name="Zimin A.V."/>
            <person name="Baldwin J."/>
            <person name="Abdouelleil A."/>
            <person name="Abdulkadir J."/>
            <person name="Abebe A."/>
            <person name="Abera B."/>
            <person name="Abreu J."/>
            <person name="Acer S.C."/>
            <person name="Aftuck L."/>
            <person name="Alexander A."/>
            <person name="An P."/>
            <person name="Anderson E."/>
            <person name="Anderson S."/>
            <person name="Arachi H."/>
            <person name="Azer M."/>
            <person name="Bachantsang P."/>
            <person name="Barry A."/>
            <person name="Bayul T."/>
            <person name="Berlin A."/>
            <person name="Bessette D."/>
            <person name="Bloom T."/>
            <person name="Blye J."/>
            <person name="Boguslavskiy L."/>
            <person name="Bonnet C."/>
            <person name="Boukhgalter B."/>
            <person name="Bourzgui I."/>
            <person name="Brown A."/>
            <person name="Cahill P."/>
            <person name="Channer S."/>
            <person name="Cheshatsang Y."/>
            <person name="Chuda L."/>
            <person name="Citroen M."/>
            <person name="Collymore A."/>
            <person name="Cooke P."/>
            <person name="Costello M."/>
            <person name="D'Aco K."/>
            <person name="Daza R."/>
            <person name="De Haan G."/>
            <person name="DeGray S."/>
            <person name="DeMaso C."/>
            <person name="Dhargay N."/>
            <person name="Dooley K."/>
            <person name="Dooley E."/>
            <person name="Doricent M."/>
            <person name="Dorje P."/>
            <person name="Dorjee K."/>
            <person name="Dupes A."/>
            <person name="Elong R."/>
            <person name="Falk J."/>
            <person name="Farina A."/>
            <person name="Faro S."/>
            <person name="Ferguson D."/>
            <person name="Fisher S."/>
            <person name="Foley C.D."/>
            <person name="Franke A."/>
            <person name="Friedrich D."/>
            <person name="Gadbois L."/>
            <person name="Gearin G."/>
            <person name="Gearin C.R."/>
            <person name="Giannoukos G."/>
            <person name="Goode T."/>
            <person name="Graham J."/>
            <person name="Grandbois E."/>
            <person name="Grewal S."/>
            <person name="Gyaltsen K."/>
            <person name="Hafez N."/>
            <person name="Hagos B."/>
            <person name="Hall J."/>
            <person name="Henson C."/>
            <person name="Hollinger A."/>
            <person name="Honan T."/>
            <person name="Huard M.D."/>
            <person name="Hughes L."/>
            <person name="Hurhula B."/>
            <person name="Husby M.E."/>
            <person name="Kamat A."/>
            <person name="Kanga B."/>
            <person name="Kashin S."/>
            <person name="Khazanovich D."/>
            <person name="Kisner P."/>
            <person name="Lance K."/>
            <person name="Lara M."/>
            <person name="Lee W."/>
            <person name="Lennon N."/>
            <person name="Letendre F."/>
            <person name="LeVine R."/>
            <person name="Lipovsky A."/>
            <person name="Liu X."/>
            <person name="Liu J."/>
            <person name="Liu S."/>
            <person name="Lokyitsang T."/>
            <person name="Lokyitsang Y."/>
            <person name="Lubonja R."/>
            <person name="Lui A."/>
            <person name="MacDonald P."/>
            <person name="Magnisalis V."/>
            <person name="Maru K."/>
            <person name="Matthews C."/>
            <person name="McCusker W."/>
            <person name="McDonough S."/>
            <person name="Mehta T."/>
            <person name="Meldrim J."/>
            <person name="Meneus L."/>
            <person name="Mihai O."/>
            <person name="Mihalev A."/>
            <person name="Mihova T."/>
            <person name="Mittelman R."/>
            <person name="Mlenga V."/>
            <person name="Montmayeur A."/>
            <person name="Mulrain L."/>
            <person name="Navidi A."/>
            <person name="Naylor J."/>
            <person name="Negash T."/>
            <person name="Nguyen T."/>
            <person name="Nguyen N."/>
            <person name="Nicol R."/>
            <person name="Norbu C."/>
            <person name="Norbu N."/>
            <person name="Novod N."/>
            <person name="O'Neill B."/>
            <person name="Osman S."/>
            <person name="Markiewicz E."/>
            <person name="Oyono O.L."/>
            <person name="Patti C."/>
            <person name="Phunkhang P."/>
            <person name="Pierre F."/>
            <person name="Priest M."/>
            <person name="Raghuraman S."/>
            <person name="Rege F."/>
            <person name="Reyes R."/>
            <person name="Rise C."/>
            <person name="Rogov P."/>
            <person name="Ross K."/>
            <person name="Ryan E."/>
            <person name="Settipalli S."/>
            <person name="Shea T."/>
            <person name="Sherpa N."/>
            <person name="Shi L."/>
            <person name="Shih D."/>
            <person name="Sparrow T."/>
            <person name="Spaulding J."/>
            <person name="Stalker J."/>
            <person name="Stange-Thomann N."/>
            <person name="Stavropoulos S."/>
            <person name="Stone C."/>
            <person name="Strader C."/>
            <person name="Tesfaye S."/>
            <person name="Thomson T."/>
            <person name="Thoulutsang Y."/>
            <person name="Thoulutsang D."/>
            <person name="Topham K."/>
            <person name="Topping I."/>
            <person name="Tsamla T."/>
            <person name="Vassiliev H."/>
            <person name="Vo A."/>
            <person name="Wangchuk T."/>
            <person name="Wangdi T."/>
            <person name="Weiand M."/>
            <person name="Wilkinson J."/>
            <person name="Wilson A."/>
            <person name="Yadav S."/>
            <person name="Young G."/>
            <person name="Yu Q."/>
            <person name="Zembek L."/>
            <person name="Zhong D."/>
            <person name="Zimmer A."/>
            <person name="Zwirko Z."/>
            <person name="Jaffe D.B."/>
            <person name="Alvarez P."/>
            <person name="Brockman W."/>
            <person name="Butler J."/>
            <person name="Chin C."/>
            <person name="Gnerre S."/>
            <person name="Grabherr M."/>
            <person name="Kleber M."/>
            <person name="Mauceli E."/>
            <person name="MacCallum I."/>
        </authorList>
    </citation>
    <scope>NUCLEOTIDE SEQUENCE [LARGE SCALE GENOMIC DNA]</scope>
    <source>
        <strain evidence="10">Rob3c / Tucson 14021-0248.25</strain>
    </source>
</reference>
<dbReference type="Pfam" id="PF00431">
    <property type="entry name" value="CUB"/>
    <property type="match status" value="1"/>
</dbReference>
<evidence type="ECO:0000256" key="5">
    <source>
        <dbReference type="SAM" id="MobiDB-lite"/>
    </source>
</evidence>
<keyword evidence="10" id="KW-1185">Reference proteome</keyword>
<accession>B4IGT8</accession>
<dbReference type="CDD" id="cd00041">
    <property type="entry name" value="CUB"/>
    <property type="match status" value="1"/>
</dbReference>
<name>B4IGT8_DROSE</name>
<evidence type="ECO:0000259" key="7">
    <source>
        <dbReference type="PROSITE" id="PS01180"/>
    </source>
</evidence>
<keyword evidence="3 4" id="KW-1015">Disulfide bond</keyword>
<keyword evidence="2" id="KW-0677">Repeat</keyword>
<dbReference type="EMBL" id="CH480837">
    <property type="protein sequence ID" value="EDW49056.1"/>
    <property type="molecule type" value="Genomic_DNA"/>
</dbReference>
<evidence type="ECO:0000259" key="8">
    <source>
        <dbReference type="PROSITE" id="PS50026"/>
    </source>
</evidence>
<sequence length="424" mass="46269">MCLAAEPPQKQPNRSSTSPTFNAKYRRKCLLLLTLLLFHGCFSGLHRAAAFNCTAHGARCQNDGQSQEDGQCLCADGWQGPECQFCGGKVRMYHPMGTIHDGWGNYSVSVKCSWLIDARHPHWNRRHNTNPSRTANIRIHLREFATECGWDHLYIYDGDSVDSPLLAVFSGLMYRGNFSIRRVPQVIATSGTALVHFFSDDAYNMSGFNLTYKMNSCPSDSDEVECSRHGKCPRCDCILKHSPAPAGSASHGASIWRDTLHIVGGESYGRGKLMSTYDFNGNVWETVHPEDGSEVPDKRYGASTVMYGDKIFMYGGVVKGHGISNELWAFDVSARTWANISVKTDPSCNATGGTSAMCGPLHVVGHTATLVPGGLSQAPSGQSAGLAVASALVTLGNPRRPSIDQHPKEPKSKRKQSQHPDSCT</sequence>
<dbReference type="GO" id="GO:0008039">
    <property type="term" value="P:synaptic target recognition"/>
    <property type="evidence" value="ECO:0007669"/>
    <property type="project" value="EnsemblMetazoa"/>
</dbReference>
<feature type="compositionally biased region" description="Basic and acidic residues" evidence="5">
    <location>
        <begin position="401"/>
        <end position="410"/>
    </location>
</feature>
<dbReference type="PhylomeDB" id="B4IGT8"/>
<dbReference type="PROSITE" id="PS01180">
    <property type="entry name" value="CUB"/>
    <property type="match status" value="1"/>
</dbReference>
<evidence type="ECO:0000256" key="4">
    <source>
        <dbReference type="PROSITE-ProRule" id="PRU00076"/>
    </source>
</evidence>
<evidence type="ECO:0000313" key="9">
    <source>
        <dbReference type="EMBL" id="EDW49056.1"/>
    </source>
</evidence>
<feature type="disulfide bond" evidence="4">
    <location>
        <begin position="74"/>
        <end position="83"/>
    </location>
</feature>
<dbReference type="InterPro" id="IPR000859">
    <property type="entry name" value="CUB_dom"/>
</dbReference>
<evidence type="ECO:0000256" key="2">
    <source>
        <dbReference type="ARBA" id="ARBA00022737"/>
    </source>
</evidence>
<dbReference type="SUPFAM" id="SSF117281">
    <property type="entry name" value="Kelch motif"/>
    <property type="match status" value="1"/>
</dbReference>
<dbReference type="AlphaFoldDB" id="B4IGT8"/>
<dbReference type="InterPro" id="IPR056737">
    <property type="entry name" value="Beta-prop_ATRN-MKLN-like"/>
</dbReference>
<keyword evidence="4" id="KW-0245">EGF-like domain</keyword>
<dbReference type="InterPro" id="IPR051568">
    <property type="entry name" value="LZTR1/Attractin"/>
</dbReference>
<feature type="domain" description="CUB" evidence="7">
    <location>
        <begin position="86"/>
        <end position="215"/>
    </location>
</feature>
<dbReference type="Proteomes" id="UP000001292">
    <property type="component" value="Unassembled WGS sequence"/>
</dbReference>
<organism evidence="10">
    <name type="scientific">Drosophila sechellia</name>
    <name type="common">Fruit fly</name>
    <dbReference type="NCBI Taxonomy" id="7238"/>
    <lineage>
        <taxon>Eukaryota</taxon>
        <taxon>Metazoa</taxon>
        <taxon>Ecdysozoa</taxon>
        <taxon>Arthropoda</taxon>
        <taxon>Hexapoda</taxon>
        <taxon>Insecta</taxon>
        <taxon>Pterygota</taxon>
        <taxon>Neoptera</taxon>
        <taxon>Endopterygota</taxon>
        <taxon>Diptera</taxon>
        <taxon>Brachycera</taxon>
        <taxon>Muscomorpha</taxon>
        <taxon>Ephydroidea</taxon>
        <taxon>Drosophilidae</taxon>
        <taxon>Drosophila</taxon>
        <taxon>Sophophora</taxon>
    </lineage>
</organism>
<dbReference type="Pfam" id="PF24981">
    <property type="entry name" value="Beta-prop_ATRN-LZTR1"/>
    <property type="match status" value="1"/>
</dbReference>